<evidence type="ECO:0000256" key="5">
    <source>
        <dbReference type="ARBA" id="ARBA00023242"/>
    </source>
</evidence>
<dbReference type="SUPFAM" id="SSF54171">
    <property type="entry name" value="DNA-binding domain"/>
    <property type="match status" value="1"/>
</dbReference>
<feature type="domain" description="MBD" evidence="7">
    <location>
        <begin position="56"/>
        <end position="130"/>
    </location>
</feature>
<proteinExistence type="predicted"/>
<evidence type="ECO:0000256" key="2">
    <source>
        <dbReference type="ARBA" id="ARBA00023015"/>
    </source>
</evidence>
<name>A0A7C9E0N6_OPUST</name>
<keyword evidence="2" id="KW-0805">Transcription regulation</keyword>
<comment type="subcellular location">
    <subcellularLocation>
        <location evidence="1">Nucleus</location>
    </subcellularLocation>
</comment>
<dbReference type="InterPro" id="IPR001739">
    <property type="entry name" value="Methyl_CpG_DNA-bd"/>
</dbReference>
<dbReference type="InterPro" id="IPR016177">
    <property type="entry name" value="DNA-bd_dom_sf"/>
</dbReference>
<keyword evidence="3" id="KW-0238">DNA-binding</keyword>
<reference evidence="8" key="1">
    <citation type="journal article" date="2013" name="J. Plant Res.">
        <title>Effect of fungi and light on seed germination of three Opuntia species from semiarid lands of central Mexico.</title>
        <authorList>
            <person name="Delgado-Sanchez P."/>
            <person name="Jimenez-Bremont J.F."/>
            <person name="Guerrero-Gonzalez Mde L."/>
            <person name="Flores J."/>
        </authorList>
    </citation>
    <scope>NUCLEOTIDE SEQUENCE</scope>
    <source>
        <tissue evidence="8">Cladode</tissue>
    </source>
</reference>
<dbReference type="PROSITE" id="PS50982">
    <property type="entry name" value="MBD"/>
    <property type="match status" value="1"/>
</dbReference>
<evidence type="ECO:0000256" key="3">
    <source>
        <dbReference type="ARBA" id="ARBA00023125"/>
    </source>
</evidence>
<accession>A0A7C9E0N6</accession>
<dbReference type="GO" id="GO:0003677">
    <property type="term" value="F:DNA binding"/>
    <property type="evidence" value="ECO:0007669"/>
    <property type="project" value="UniProtKB-KW"/>
</dbReference>
<organism evidence="8">
    <name type="scientific">Opuntia streptacantha</name>
    <name type="common">Prickly pear cactus</name>
    <name type="synonym">Opuntia cardona</name>
    <dbReference type="NCBI Taxonomy" id="393608"/>
    <lineage>
        <taxon>Eukaryota</taxon>
        <taxon>Viridiplantae</taxon>
        <taxon>Streptophyta</taxon>
        <taxon>Embryophyta</taxon>
        <taxon>Tracheophyta</taxon>
        <taxon>Spermatophyta</taxon>
        <taxon>Magnoliopsida</taxon>
        <taxon>eudicotyledons</taxon>
        <taxon>Gunneridae</taxon>
        <taxon>Pentapetalae</taxon>
        <taxon>Caryophyllales</taxon>
        <taxon>Cactineae</taxon>
        <taxon>Cactaceae</taxon>
        <taxon>Opuntioideae</taxon>
        <taxon>Opuntia</taxon>
    </lineage>
</organism>
<dbReference type="PANTHER" id="PTHR12396:SF46">
    <property type="entry name" value="METHYL-CPG-BINDING DOMAIN-CONTAINING PROTEIN 6"/>
    <property type="match status" value="1"/>
</dbReference>
<dbReference type="Pfam" id="PF01429">
    <property type="entry name" value="MBD"/>
    <property type="match status" value="1"/>
</dbReference>
<evidence type="ECO:0000256" key="1">
    <source>
        <dbReference type="ARBA" id="ARBA00004123"/>
    </source>
</evidence>
<dbReference type="Gene3D" id="3.30.890.10">
    <property type="entry name" value="Methyl-cpg-binding Protein 2, Chain A"/>
    <property type="match status" value="1"/>
</dbReference>
<feature type="region of interest" description="Disordered" evidence="6">
    <location>
        <begin position="118"/>
        <end position="140"/>
    </location>
</feature>
<sequence length="206" mass="23036">MEHLPPDPLLKPGAFIDPHPTPNGNSVPESVSHHSGPADPPELRRPSHKKGGSDPPPAEMEKPDWLPPGWTVVERVRASGASAGTRDKYYLESVTKRRFRSKKEVLYYLETGLKRKKNADSDADATPQANSQTLKKKRSETKAKDVVKGFNFDDVPAKVKWELTDVYEGTWQPSLNGVDRVPESTMHEWFTAFAYLTLQNSASMLL</sequence>
<protein>
    <recommendedName>
        <fullName evidence="7">MBD domain-containing protein</fullName>
    </recommendedName>
</protein>
<dbReference type="EMBL" id="GISG01160371">
    <property type="protein sequence ID" value="MBA4649389.1"/>
    <property type="molecule type" value="Transcribed_RNA"/>
</dbReference>
<keyword evidence="4" id="KW-0804">Transcription</keyword>
<evidence type="ECO:0000313" key="8">
    <source>
        <dbReference type="EMBL" id="MBA4649389.1"/>
    </source>
</evidence>
<evidence type="ECO:0000256" key="6">
    <source>
        <dbReference type="SAM" id="MobiDB-lite"/>
    </source>
</evidence>
<dbReference type="GO" id="GO:0005634">
    <property type="term" value="C:nucleus"/>
    <property type="evidence" value="ECO:0007669"/>
    <property type="project" value="UniProtKB-SubCell"/>
</dbReference>
<evidence type="ECO:0000256" key="4">
    <source>
        <dbReference type="ARBA" id="ARBA00023163"/>
    </source>
</evidence>
<feature type="region of interest" description="Disordered" evidence="6">
    <location>
        <begin position="1"/>
        <end position="68"/>
    </location>
</feature>
<dbReference type="AlphaFoldDB" id="A0A7C9E0N6"/>
<keyword evidence="5" id="KW-0539">Nucleus</keyword>
<reference evidence="8" key="2">
    <citation type="submission" date="2020-07" db="EMBL/GenBank/DDBJ databases">
        <authorList>
            <person name="Vera ALvarez R."/>
            <person name="Arias-Moreno D.M."/>
            <person name="Jimenez-Jacinto V."/>
            <person name="Jimenez-Bremont J.F."/>
            <person name="Swaminathan K."/>
            <person name="Moose S.P."/>
            <person name="Guerrero-Gonzalez M.L."/>
            <person name="Marino-Ramirez L."/>
            <person name="Landsman D."/>
            <person name="Rodriguez-Kessler M."/>
            <person name="Delgado-Sanchez P."/>
        </authorList>
    </citation>
    <scope>NUCLEOTIDE SEQUENCE</scope>
    <source>
        <tissue evidence="8">Cladode</tissue>
    </source>
</reference>
<dbReference type="PANTHER" id="PTHR12396">
    <property type="entry name" value="METHYL-CPG BINDING PROTEIN, MBD"/>
    <property type="match status" value="1"/>
</dbReference>
<evidence type="ECO:0000259" key="7">
    <source>
        <dbReference type="PROSITE" id="PS50982"/>
    </source>
</evidence>